<gene>
    <name evidence="1" type="ORF">Cci01nite_31060</name>
</gene>
<accession>A0A8J3K7P0</accession>
<dbReference type="RefSeq" id="WP_120318631.1">
    <property type="nucleotide sequence ID" value="NZ_BONH01000011.1"/>
</dbReference>
<dbReference type="InterPro" id="IPR009776">
    <property type="entry name" value="Spore_0_M"/>
</dbReference>
<organism evidence="1 2">
    <name type="scientific">Catellatospora citrea</name>
    <dbReference type="NCBI Taxonomy" id="53366"/>
    <lineage>
        <taxon>Bacteria</taxon>
        <taxon>Bacillati</taxon>
        <taxon>Actinomycetota</taxon>
        <taxon>Actinomycetes</taxon>
        <taxon>Micromonosporales</taxon>
        <taxon>Micromonosporaceae</taxon>
        <taxon>Catellatospora</taxon>
    </lineage>
</organism>
<name>A0A8J3K7P0_9ACTN</name>
<dbReference type="Proteomes" id="UP000659904">
    <property type="component" value="Unassembled WGS sequence"/>
</dbReference>
<dbReference type="AlphaFoldDB" id="A0A8J3K7P0"/>
<evidence type="ECO:0000313" key="2">
    <source>
        <dbReference type="Proteomes" id="UP000659904"/>
    </source>
</evidence>
<keyword evidence="2" id="KW-1185">Reference proteome</keyword>
<dbReference type="EMBL" id="BONH01000011">
    <property type="protein sequence ID" value="GIF98012.1"/>
    <property type="molecule type" value="Genomic_DNA"/>
</dbReference>
<dbReference type="PANTHER" id="PTHR40053">
    <property type="entry name" value="SPORULATION-CONTROL PROTEIN SPO0M"/>
    <property type="match status" value="1"/>
</dbReference>
<comment type="caution">
    <text evidence="1">The sequence shown here is derived from an EMBL/GenBank/DDBJ whole genome shotgun (WGS) entry which is preliminary data.</text>
</comment>
<dbReference type="PANTHER" id="PTHR40053:SF1">
    <property type="entry name" value="SPORULATION-CONTROL PROTEIN SPO0M"/>
    <property type="match status" value="1"/>
</dbReference>
<protein>
    <submittedName>
        <fullName evidence="1">Sporulation protein</fullName>
    </submittedName>
</protein>
<reference evidence="1 2" key="1">
    <citation type="submission" date="2021-01" db="EMBL/GenBank/DDBJ databases">
        <title>Whole genome shotgun sequence of Catellatospora citrea NBRC 14495.</title>
        <authorList>
            <person name="Komaki H."/>
            <person name="Tamura T."/>
        </authorList>
    </citation>
    <scope>NUCLEOTIDE SEQUENCE [LARGE SCALE GENOMIC DNA]</scope>
    <source>
        <strain evidence="1 2">NBRC 14495</strain>
    </source>
</reference>
<sequence>MVVKRLMRMFGVGGPSVRTELKVSRAKPGGKLSGTVEVTGGDHQVSIGYIALALVTDVGVQGGLLGDQSTEEISRQRVVEGFTLAARERRIFDITCDVPLETPLTRAFGQPLAGMNVGLRTELEVAREVDRTDLDPVEIDPMPAQQHILDALVKLGFQFVKADVERGRLRGLPQTLPFYQEIEFLPGTAYAAQLRNLEVTFVATDRKLHVVMELDRKVGPLADRDIFGRFTVDPATIADTDWRGLLTDWLAQSTTRKGPLF</sequence>
<evidence type="ECO:0000313" key="1">
    <source>
        <dbReference type="EMBL" id="GIF98012.1"/>
    </source>
</evidence>
<dbReference type="Pfam" id="PF07070">
    <property type="entry name" value="Spo0M"/>
    <property type="match status" value="1"/>
</dbReference>
<proteinExistence type="predicted"/>